<comment type="similarity">
    <text evidence="1 5">Belongs to the D-isomer specific 2-hydroxyacid dehydrogenase family.</text>
</comment>
<keyword evidence="2" id="KW-0028">Amino-acid biosynthesis</keyword>
<dbReference type="PANTHER" id="PTHR42789:SF1">
    <property type="entry name" value="D-ISOMER SPECIFIC 2-HYDROXYACID DEHYDROGENASE FAMILY PROTEIN (AFU_ORTHOLOGUE AFUA_6G10090)"/>
    <property type="match status" value="1"/>
</dbReference>
<dbReference type="AlphaFoldDB" id="A0A2R4XL37"/>
<evidence type="ECO:0000259" key="7">
    <source>
        <dbReference type="Pfam" id="PF02826"/>
    </source>
</evidence>
<dbReference type="GO" id="GO:0008652">
    <property type="term" value="P:amino acid biosynthetic process"/>
    <property type="evidence" value="ECO:0007669"/>
    <property type="project" value="UniProtKB-KW"/>
</dbReference>
<dbReference type="KEGG" id="boz:DBV39_13305"/>
<evidence type="ECO:0000256" key="3">
    <source>
        <dbReference type="ARBA" id="ARBA00023002"/>
    </source>
</evidence>
<dbReference type="InterPro" id="IPR006140">
    <property type="entry name" value="D-isomer_DH_NAD-bd"/>
</dbReference>
<dbReference type="InterPro" id="IPR029752">
    <property type="entry name" value="D-isomer_DH_CS1"/>
</dbReference>
<name>A0A2R4XL37_9BURK</name>
<dbReference type="EMBL" id="CP028901">
    <property type="protein sequence ID" value="AWB34528.1"/>
    <property type="molecule type" value="Genomic_DNA"/>
</dbReference>
<keyword evidence="4" id="KW-0520">NAD</keyword>
<evidence type="ECO:0000256" key="1">
    <source>
        <dbReference type="ARBA" id="ARBA00005854"/>
    </source>
</evidence>
<dbReference type="InterPro" id="IPR006139">
    <property type="entry name" value="D-isomer_2_OHA_DH_cat_dom"/>
</dbReference>
<keyword evidence="9" id="KW-1185">Reference proteome</keyword>
<evidence type="ECO:0000256" key="5">
    <source>
        <dbReference type="RuleBase" id="RU003719"/>
    </source>
</evidence>
<gene>
    <name evidence="8" type="ORF">DBV39_13305</name>
</gene>
<sequence>MKIAVLDDYLKVAQGLADWASLKADVKFFHDYIEPASLVKSLAGFDVIVAMRERSRLSAELLGQLPELKLIVTTGLRNASIDMQACKERGIMVCGAPGSDDGGKGTAELGWALLMALANRIPQEAQNMREGHWQTAMTPVLSSKRLGVVGLGKLGQLMARYGKAFDMDVVAWSPNLTEERASAAGVRRVEKDELFSGSDFITINLVLSASTQGIVDAHSIGLMKPTACLVNTSRAGLIDQNALRSALESSKIAGVGLDVFDVEPLPADDPWRRVPNALLTPHLGYANPENFAAYYPNVVQAIAAWKKGEPVRVID</sequence>
<dbReference type="SUPFAM" id="SSF52283">
    <property type="entry name" value="Formate/glycerate dehydrogenase catalytic domain-like"/>
    <property type="match status" value="1"/>
</dbReference>
<dbReference type="InterPro" id="IPR036291">
    <property type="entry name" value="NAD(P)-bd_dom_sf"/>
</dbReference>
<dbReference type="PROSITE" id="PS00065">
    <property type="entry name" value="D_2_HYDROXYACID_DH_1"/>
    <property type="match status" value="1"/>
</dbReference>
<dbReference type="Gene3D" id="3.40.50.720">
    <property type="entry name" value="NAD(P)-binding Rossmann-like Domain"/>
    <property type="match status" value="2"/>
</dbReference>
<dbReference type="Proteomes" id="UP000244571">
    <property type="component" value="Chromosome"/>
</dbReference>
<proteinExistence type="inferred from homology"/>
<reference evidence="8 9" key="1">
    <citation type="submission" date="2018-04" db="EMBL/GenBank/DDBJ databases">
        <title>Bordetella sp. HZ20 isolated from seawater.</title>
        <authorList>
            <person name="Sun C."/>
        </authorList>
    </citation>
    <scope>NUCLEOTIDE SEQUENCE [LARGE SCALE GENOMIC DNA]</scope>
    <source>
        <strain evidence="8 9">HZ20</strain>
    </source>
</reference>
<dbReference type="PANTHER" id="PTHR42789">
    <property type="entry name" value="D-ISOMER SPECIFIC 2-HYDROXYACID DEHYDROGENASE FAMILY PROTEIN (AFU_ORTHOLOGUE AFUA_6G10090)"/>
    <property type="match status" value="1"/>
</dbReference>
<dbReference type="SUPFAM" id="SSF51735">
    <property type="entry name" value="NAD(P)-binding Rossmann-fold domains"/>
    <property type="match status" value="1"/>
</dbReference>
<dbReference type="OrthoDB" id="9805416at2"/>
<keyword evidence="3 5" id="KW-0560">Oxidoreductase</keyword>
<evidence type="ECO:0000256" key="2">
    <source>
        <dbReference type="ARBA" id="ARBA00022605"/>
    </source>
</evidence>
<evidence type="ECO:0000259" key="6">
    <source>
        <dbReference type="Pfam" id="PF00389"/>
    </source>
</evidence>
<organism evidence="8 9">
    <name type="scientific">Orrella marina</name>
    <dbReference type="NCBI Taxonomy" id="2163011"/>
    <lineage>
        <taxon>Bacteria</taxon>
        <taxon>Pseudomonadati</taxon>
        <taxon>Pseudomonadota</taxon>
        <taxon>Betaproteobacteria</taxon>
        <taxon>Burkholderiales</taxon>
        <taxon>Alcaligenaceae</taxon>
        <taxon>Orrella</taxon>
    </lineage>
</organism>
<dbReference type="Pfam" id="PF00389">
    <property type="entry name" value="2-Hacid_dh"/>
    <property type="match status" value="1"/>
</dbReference>
<dbReference type="CDD" id="cd12169">
    <property type="entry name" value="PGDH_like_1"/>
    <property type="match status" value="1"/>
</dbReference>
<dbReference type="InterPro" id="IPR050857">
    <property type="entry name" value="D-2-hydroxyacid_DH"/>
</dbReference>
<dbReference type="Pfam" id="PF02826">
    <property type="entry name" value="2-Hacid_dh_C"/>
    <property type="match status" value="1"/>
</dbReference>
<dbReference type="GO" id="GO:0051287">
    <property type="term" value="F:NAD binding"/>
    <property type="evidence" value="ECO:0007669"/>
    <property type="project" value="InterPro"/>
</dbReference>
<feature type="domain" description="D-isomer specific 2-hydroxyacid dehydrogenase catalytic" evidence="6">
    <location>
        <begin position="20"/>
        <end position="310"/>
    </location>
</feature>
<feature type="domain" description="D-isomer specific 2-hydroxyacid dehydrogenase NAD-binding" evidence="7">
    <location>
        <begin position="112"/>
        <end position="284"/>
    </location>
</feature>
<dbReference type="GO" id="GO:0016616">
    <property type="term" value="F:oxidoreductase activity, acting on the CH-OH group of donors, NAD or NADP as acceptor"/>
    <property type="evidence" value="ECO:0007669"/>
    <property type="project" value="InterPro"/>
</dbReference>
<evidence type="ECO:0000256" key="4">
    <source>
        <dbReference type="ARBA" id="ARBA00023027"/>
    </source>
</evidence>
<accession>A0A2R4XL37</accession>
<dbReference type="RefSeq" id="WP_108621944.1">
    <property type="nucleotide sequence ID" value="NZ_CP028901.1"/>
</dbReference>
<protein>
    <submittedName>
        <fullName evidence="8">Hydroxyacid dehydrogenase</fullName>
    </submittedName>
</protein>
<evidence type="ECO:0000313" key="9">
    <source>
        <dbReference type="Proteomes" id="UP000244571"/>
    </source>
</evidence>
<evidence type="ECO:0000313" key="8">
    <source>
        <dbReference type="EMBL" id="AWB34528.1"/>
    </source>
</evidence>